<feature type="region of interest" description="Disordered" evidence="1">
    <location>
        <begin position="1"/>
        <end position="20"/>
    </location>
</feature>
<reference evidence="2" key="2">
    <citation type="journal article" date="2015" name="Data Brief">
        <title>Shoot transcriptome of the giant reed, Arundo donax.</title>
        <authorList>
            <person name="Barrero R.A."/>
            <person name="Guerrero F.D."/>
            <person name="Moolhuijzen P."/>
            <person name="Goolsby J.A."/>
            <person name="Tidwell J."/>
            <person name="Bellgard S.E."/>
            <person name="Bellgard M.I."/>
        </authorList>
    </citation>
    <scope>NUCLEOTIDE SEQUENCE</scope>
    <source>
        <tissue evidence="2">Shoot tissue taken approximately 20 cm above the soil surface</tissue>
    </source>
</reference>
<evidence type="ECO:0000256" key="1">
    <source>
        <dbReference type="SAM" id="MobiDB-lite"/>
    </source>
</evidence>
<name>A0A0A9ASU8_ARUDO</name>
<accession>A0A0A9ASU8</accession>
<dbReference type="EMBL" id="GBRH01243709">
    <property type="protein sequence ID" value="JAD54186.1"/>
    <property type="molecule type" value="Transcribed_RNA"/>
</dbReference>
<reference evidence="2" key="1">
    <citation type="submission" date="2014-09" db="EMBL/GenBank/DDBJ databases">
        <authorList>
            <person name="Magalhaes I.L.F."/>
            <person name="Oliveira U."/>
            <person name="Santos F.R."/>
            <person name="Vidigal T.H.D.A."/>
            <person name="Brescovit A.D."/>
            <person name="Santos A.J."/>
        </authorList>
    </citation>
    <scope>NUCLEOTIDE SEQUENCE</scope>
    <source>
        <tissue evidence="2">Shoot tissue taken approximately 20 cm above the soil surface</tissue>
    </source>
</reference>
<proteinExistence type="predicted"/>
<sequence length="20" mass="2203">MRAVRSGIKGLSLSTERMPL</sequence>
<dbReference type="AlphaFoldDB" id="A0A0A9ASU8"/>
<organism evidence="2">
    <name type="scientific">Arundo donax</name>
    <name type="common">Giant reed</name>
    <name type="synonym">Donax arundinaceus</name>
    <dbReference type="NCBI Taxonomy" id="35708"/>
    <lineage>
        <taxon>Eukaryota</taxon>
        <taxon>Viridiplantae</taxon>
        <taxon>Streptophyta</taxon>
        <taxon>Embryophyta</taxon>
        <taxon>Tracheophyta</taxon>
        <taxon>Spermatophyta</taxon>
        <taxon>Magnoliopsida</taxon>
        <taxon>Liliopsida</taxon>
        <taxon>Poales</taxon>
        <taxon>Poaceae</taxon>
        <taxon>PACMAD clade</taxon>
        <taxon>Arundinoideae</taxon>
        <taxon>Arundineae</taxon>
        <taxon>Arundo</taxon>
    </lineage>
</organism>
<protein>
    <submittedName>
        <fullName evidence="2">Uncharacterized protein</fullName>
    </submittedName>
</protein>
<evidence type="ECO:0000313" key="2">
    <source>
        <dbReference type="EMBL" id="JAD54186.1"/>
    </source>
</evidence>